<feature type="compositionally biased region" description="Polar residues" evidence="1">
    <location>
        <begin position="329"/>
        <end position="355"/>
    </location>
</feature>
<gene>
    <name evidence="2" type="ORF">EGW08_018196</name>
</gene>
<evidence type="ECO:0000313" key="2">
    <source>
        <dbReference type="EMBL" id="RUS74047.1"/>
    </source>
</evidence>
<dbReference type="OrthoDB" id="10680418at2759"/>
<dbReference type="AlphaFoldDB" id="A0A3S0Z9X0"/>
<feature type="compositionally biased region" description="Polar residues" evidence="1">
    <location>
        <begin position="419"/>
        <end position="429"/>
    </location>
</feature>
<accession>A0A3S0Z9X0</accession>
<evidence type="ECO:0000313" key="3">
    <source>
        <dbReference type="Proteomes" id="UP000271974"/>
    </source>
</evidence>
<keyword evidence="3" id="KW-1185">Reference proteome</keyword>
<dbReference type="EMBL" id="RQTK01000872">
    <property type="protein sequence ID" value="RUS74047.1"/>
    <property type="molecule type" value="Genomic_DNA"/>
</dbReference>
<evidence type="ECO:0000256" key="1">
    <source>
        <dbReference type="SAM" id="MobiDB-lite"/>
    </source>
</evidence>
<reference evidence="2 3" key="1">
    <citation type="submission" date="2019-01" db="EMBL/GenBank/DDBJ databases">
        <title>A draft genome assembly of the solar-powered sea slug Elysia chlorotica.</title>
        <authorList>
            <person name="Cai H."/>
            <person name="Li Q."/>
            <person name="Fang X."/>
            <person name="Li J."/>
            <person name="Curtis N.E."/>
            <person name="Altenburger A."/>
            <person name="Shibata T."/>
            <person name="Feng M."/>
            <person name="Maeda T."/>
            <person name="Schwartz J.A."/>
            <person name="Shigenobu S."/>
            <person name="Lundholm N."/>
            <person name="Nishiyama T."/>
            <person name="Yang H."/>
            <person name="Hasebe M."/>
            <person name="Li S."/>
            <person name="Pierce S.K."/>
            <person name="Wang J."/>
        </authorList>
    </citation>
    <scope>NUCLEOTIDE SEQUENCE [LARGE SCALE GENOMIC DNA]</scope>
    <source>
        <strain evidence="2">EC2010</strain>
        <tissue evidence="2">Whole organism of an adult</tissue>
    </source>
</reference>
<dbReference type="Proteomes" id="UP000271974">
    <property type="component" value="Unassembled WGS sequence"/>
</dbReference>
<feature type="compositionally biased region" description="Acidic residues" evidence="1">
    <location>
        <begin position="87"/>
        <end position="104"/>
    </location>
</feature>
<feature type="compositionally biased region" description="Polar residues" evidence="1">
    <location>
        <begin position="1"/>
        <end position="21"/>
    </location>
</feature>
<sequence>MVNSELSSHTNDPGGRTLNSDKNCESGADHTAGNWTSGKQEGGLTSVTNSELTDKSKDYSGIPVKTKDMISGKPWADAPSDARDDQSESDQDVNVTDDENVDGEDVGKERQTLNNWESTDAALSPSGDDHQEKDETKPQHRDLIPSLEEKLEVDKSPGKFGISANKTVLSPGQGIESPLPYKEKLLQGELDRSDNGPSRTFPREEVFGGFPAHFFHPQQQPMFLSPDERILMNRNRMPLSVLQLHQHHQQYQHHQHQQQQEQQQHAGYLDMLYRRHIENMYGTLQGRTRLGISPPLGADKVEVPQARGGIPGLSWETERQHGLHRDPESNSGESATSTHSIPSDNSLRHASTFDNPIQPHTHDSLPRDSGNSLHSPSSRKRQLKSPEQSADPDNSKCQKRCSSDPGSRDVSPSRPPSTQPLAASSRSNPSPGPASHAQHRPPPPPAAAPTAYSLQQSCHSTPVSRPKSSSPPPPSSYSIPHRPWSPAPNPAPAQVDRHTPHRDQSVDVTGTWYDISMATGDAAGDDDDDVTSGDRRGGSPGLNFSPSSSPDRLKQGEN</sequence>
<feature type="compositionally biased region" description="Basic and acidic residues" evidence="1">
    <location>
        <begin position="316"/>
        <end position="328"/>
    </location>
</feature>
<feature type="region of interest" description="Disordered" evidence="1">
    <location>
        <begin position="295"/>
        <end position="558"/>
    </location>
</feature>
<feature type="compositionally biased region" description="Basic and acidic residues" evidence="1">
    <location>
        <begin position="127"/>
        <end position="143"/>
    </location>
</feature>
<organism evidence="2 3">
    <name type="scientific">Elysia chlorotica</name>
    <name type="common">Eastern emerald elysia</name>
    <name type="synonym">Sea slug</name>
    <dbReference type="NCBI Taxonomy" id="188477"/>
    <lineage>
        <taxon>Eukaryota</taxon>
        <taxon>Metazoa</taxon>
        <taxon>Spiralia</taxon>
        <taxon>Lophotrochozoa</taxon>
        <taxon>Mollusca</taxon>
        <taxon>Gastropoda</taxon>
        <taxon>Heterobranchia</taxon>
        <taxon>Euthyneura</taxon>
        <taxon>Panpulmonata</taxon>
        <taxon>Sacoglossa</taxon>
        <taxon>Placobranchoidea</taxon>
        <taxon>Plakobranchidae</taxon>
        <taxon>Elysia</taxon>
    </lineage>
</organism>
<protein>
    <submittedName>
        <fullName evidence="2">Uncharacterized protein</fullName>
    </submittedName>
</protein>
<feature type="compositionally biased region" description="Polar residues" evidence="1">
    <location>
        <begin position="33"/>
        <end position="51"/>
    </location>
</feature>
<name>A0A3S0Z9X0_ELYCH</name>
<feature type="region of interest" description="Disordered" evidence="1">
    <location>
        <begin position="1"/>
        <end position="143"/>
    </location>
</feature>
<comment type="caution">
    <text evidence="2">The sequence shown here is derived from an EMBL/GenBank/DDBJ whole genome shotgun (WGS) entry which is preliminary data.</text>
</comment>
<feature type="compositionally biased region" description="Basic and acidic residues" evidence="1">
    <location>
        <begin position="495"/>
        <end position="505"/>
    </location>
</feature>
<proteinExistence type="predicted"/>